<dbReference type="Gene3D" id="2.10.50.10">
    <property type="entry name" value="Tumor Necrosis Factor Receptor, subunit A, domain 2"/>
    <property type="match status" value="1"/>
</dbReference>
<reference evidence="2 3" key="1">
    <citation type="submission" date="2014-04" db="EMBL/GenBank/DDBJ databases">
        <authorList>
            <consortium name="DOE Joint Genome Institute"/>
            <person name="Kuo A."/>
            <person name="Girlanda M."/>
            <person name="Perotto S."/>
            <person name="Kohler A."/>
            <person name="Nagy L.G."/>
            <person name="Floudas D."/>
            <person name="Copeland A."/>
            <person name="Barry K.W."/>
            <person name="Cichocki N."/>
            <person name="Veneault-Fourrey C."/>
            <person name="LaButti K."/>
            <person name="Lindquist E.A."/>
            <person name="Lipzen A."/>
            <person name="Lundell T."/>
            <person name="Morin E."/>
            <person name="Murat C."/>
            <person name="Sun H."/>
            <person name="Tunlid A."/>
            <person name="Henrissat B."/>
            <person name="Grigoriev I.V."/>
            <person name="Hibbett D.S."/>
            <person name="Martin F."/>
            <person name="Nordberg H.P."/>
            <person name="Cantor M.N."/>
            <person name="Hua S.X."/>
        </authorList>
    </citation>
    <scope>NUCLEOTIDE SEQUENCE [LARGE SCALE GENOMIC DNA]</scope>
    <source>
        <strain evidence="2 3">MUT 4182</strain>
    </source>
</reference>
<dbReference type="STRING" id="1051891.A0A0C3L3A8"/>
<dbReference type="AlphaFoldDB" id="A0A0C3L3A8"/>
<evidence type="ECO:0000313" key="3">
    <source>
        <dbReference type="Proteomes" id="UP000054248"/>
    </source>
</evidence>
<name>A0A0C3L3A8_9AGAM</name>
<accession>A0A0C3L3A8</accession>
<organism evidence="2 3">
    <name type="scientific">Tulasnella calospora MUT 4182</name>
    <dbReference type="NCBI Taxonomy" id="1051891"/>
    <lineage>
        <taxon>Eukaryota</taxon>
        <taxon>Fungi</taxon>
        <taxon>Dikarya</taxon>
        <taxon>Basidiomycota</taxon>
        <taxon>Agaricomycotina</taxon>
        <taxon>Agaricomycetes</taxon>
        <taxon>Cantharellales</taxon>
        <taxon>Tulasnellaceae</taxon>
        <taxon>Tulasnella</taxon>
    </lineage>
</organism>
<sequence length="217" mass="22722">MTCPAGKQRNDDRTDCDECSPGSYNSTPGGTCKKCPAGQFNNVSGAESCCDCCAGFHSTTSRTSCSRCEDYNQYAPRKKYSAVRSNSSGDCKLVQGTLPTPPATCTQPANNACPTTTPGGLQGLSTPFKKRSDQCGSDSDCDQGSKCCPKQDGRGDLICVDSNTDPNFCGGCVGLGGSGSGENCTLSKKRCVNGICVGGETKMRRSSAKHAVRHKIY</sequence>
<keyword evidence="3" id="KW-1185">Reference proteome</keyword>
<dbReference type="EMBL" id="KN822997">
    <property type="protein sequence ID" value="KIO28223.1"/>
    <property type="molecule type" value="Genomic_DNA"/>
</dbReference>
<reference evidence="3" key="2">
    <citation type="submission" date="2015-01" db="EMBL/GenBank/DDBJ databases">
        <title>Evolutionary Origins and Diversification of the Mycorrhizal Mutualists.</title>
        <authorList>
            <consortium name="DOE Joint Genome Institute"/>
            <consortium name="Mycorrhizal Genomics Consortium"/>
            <person name="Kohler A."/>
            <person name="Kuo A."/>
            <person name="Nagy L.G."/>
            <person name="Floudas D."/>
            <person name="Copeland A."/>
            <person name="Barry K.W."/>
            <person name="Cichocki N."/>
            <person name="Veneault-Fourrey C."/>
            <person name="LaButti K."/>
            <person name="Lindquist E.A."/>
            <person name="Lipzen A."/>
            <person name="Lundell T."/>
            <person name="Morin E."/>
            <person name="Murat C."/>
            <person name="Riley R."/>
            <person name="Ohm R."/>
            <person name="Sun H."/>
            <person name="Tunlid A."/>
            <person name="Henrissat B."/>
            <person name="Grigoriev I.V."/>
            <person name="Hibbett D.S."/>
            <person name="Martin F."/>
        </authorList>
    </citation>
    <scope>NUCLEOTIDE SEQUENCE [LARGE SCALE GENOMIC DNA]</scope>
    <source>
        <strain evidence="3">MUT 4182</strain>
    </source>
</reference>
<protein>
    <recommendedName>
        <fullName evidence="1">WAP domain-containing protein</fullName>
    </recommendedName>
</protein>
<dbReference type="HOGENOM" id="CLU_1273085_0_0_1"/>
<proteinExistence type="predicted"/>
<evidence type="ECO:0000259" key="1">
    <source>
        <dbReference type="PROSITE" id="PS51390"/>
    </source>
</evidence>
<dbReference type="SMART" id="SM01411">
    <property type="entry name" value="Ephrin_rec_like"/>
    <property type="match status" value="1"/>
</dbReference>
<feature type="domain" description="WAP" evidence="1">
    <location>
        <begin position="104"/>
        <end position="163"/>
    </location>
</feature>
<dbReference type="InterPro" id="IPR008197">
    <property type="entry name" value="WAP_dom"/>
</dbReference>
<dbReference type="Proteomes" id="UP000054248">
    <property type="component" value="Unassembled WGS sequence"/>
</dbReference>
<evidence type="ECO:0000313" key="2">
    <source>
        <dbReference type="EMBL" id="KIO28223.1"/>
    </source>
</evidence>
<dbReference type="PROSITE" id="PS51390">
    <property type="entry name" value="WAP"/>
    <property type="match status" value="1"/>
</dbReference>
<dbReference type="OrthoDB" id="439917at2759"/>
<dbReference type="GO" id="GO:0030414">
    <property type="term" value="F:peptidase inhibitor activity"/>
    <property type="evidence" value="ECO:0007669"/>
    <property type="project" value="InterPro"/>
</dbReference>
<dbReference type="GO" id="GO:0005576">
    <property type="term" value="C:extracellular region"/>
    <property type="evidence" value="ECO:0007669"/>
    <property type="project" value="InterPro"/>
</dbReference>
<gene>
    <name evidence="2" type="ORF">M407DRAFT_22556</name>
</gene>